<sequence>MSTVGARPGQPGRVELDAASVAPPLPAAGQAWQAGLADGWADERGLHASAARSRQVLDAARARLGELLGVRGEDVSFPPDHVAALHAGVLGCSAPGADPAGPVVVSAVEHSAVLHAAGWAGTPVRTVGVDRAGHVDLDALRRAVAGARLVCVQHANVEVGTVQDLPAVHEVCRAAGVPLLVDAGASLGHLPVPAAWDVLVGSPRSWGSVAGTAVLAVRPGVRWRPHEPGEAGASRRPGEHAGAVDVPAVLAAAVTLQELLAGPLGADDPRHDLLERVRAAAVLVPDTVVVGDPVRRLPHVLTLSALYVPGEELLRELDAEGFSVGSGSACTADTLEPSHVLAAVGALTHGNVRLGLPRGTPAADVDRFCEVLPRVVARLRRRLGADDL</sequence>
<evidence type="ECO:0000313" key="11">
    <source>
        <dbReference type="Proteomes" id="UP001595685"/>
    </source>
</evidence>
<evidence type="ECO:0000256" key="4">
    <source>
        <dbReference type="ARBA" id="ARBA00022723"/>
    </source>
</evidence>
<dbReference type="Proteomes" id="UP001595685">
    <property type="component" value="Unassembled WGS sequence"/>
</dbReference>
<reference evidence="11" key="1">
    <citation type="journal article" date="2019" name="Int. J. Syst. Evol. Microbiol.">
        <title>The Global Catalogue of Microorganisms (GCM) 10K type strain sequencing project: providing services to taxonomists for standard genome sequencing and annotation.</title>
        <authorList>
            <consortium name="The Broad Institute Genomics Platform"/>
            <consortium name="The Broad Institute Genome Sequencing Center for Infectious Disease"/>
            <person name="Wu L."/>
            <person name="Ma J."/>
        </authorList>
    </citation>
    <scope>NUCLEOTIDE SEQUENCE [LARGE SCALE GENOMIC DNA]</scope>
    <source>
        <strain evidence="11">NCAIM B.02333</strain>
    </source>
</reference>
<evidence type="ECO:0000256" key="7">
    <source>
        <dbReference type="ARBA" id="ARBA00023014"/>
    </source>
</evidence>
<protein>
    <submittedName>
        <fullName evidence="10">Cysteine desulfurase family protein</fullName>
    </submittedName>
</protein>
<evidence type="ECO:0000256" key="3">
    <source>
        <dbReference type="ARBA" id="ARBA00022679"/>
    </source>
</evidence>
<proteinExistence type="inferred from homology"/>
<evidence type="ECO:0000256" key="5">
    <source>
        <dbReference type="ARBA" id="ARBA00022898"/>
    </source>
</evidence>
<evidence type="ECO:0000256" key="8">
    <source>
        <dbReference type="ARBA" id="ARBA00050776"/>
    </source>
</evidence>
<evidence type="ECO:0000313" key="10">
    <source>
        <dbReference type="EMBL" id="MFC3688115.1"/>
    </source>
</evidence>
<comment type="similarity">
    <text evidence="2">Belongs to the class-V pyridoxal-phosphate-dependent aminotransferase family. NifS/IscS subfamily.</text>
</comment>
<evidence type="ECO:0000256" key="1">
    <source>
        <dbReference type="ARBA" id="ARBA00001933"/>
    </source>
</evidence>
<dbReference type="InterPro" id="IPR015422">
    <property type="entry name" value="PyrdxlP-dep_Trfase_small"/>
</dbReference>
<evidence type="ECO:0000259" key="9">
    <source>
        <dbReference type="Pfam" id="PF00266"/>
    </source>
</evidence>
<keyword evidence="3" id="KW-0808">Transferase</keyword>
<dbReference type="InterPro" id="IPR015424">
    <property type="entry name" value="PyrdxlP-dep_Trfase"/>
</dbReference>
<dbReference type="RefSeq" id="WP_376983885.1">
    <property type="nucleotide sequence ID" value="NZ_JBHRWW010000003.1"/>
</dbReference>
<comment type="caution">
    <text evidence="10">The sequence shown here is derived from an EMBL/GenBank/DDBJ whole genome shotgun (WGS) entry which is preliminary data.</text>
</comment>
<feature type="domain" description="Aminotransferase class V" evidence="9">
    <location>
        <begin position="41"/>
        <end position="368"/>
    </location>
</feature>
<dbReference type="Gene3D" id="3.40.640.10">
    <property type="entry name" value="Type I PLP-dependent aspartate aminotransferase-like (Major domain)"/>
    <property type="match status" value="1"/>
</dbReference>
<dbReference type="SUPFAM" id="SSF53383">
    <property type="entry name" value="PLP-dependent transferases"/>
    <property type="match status" value="1"/>
</dbReference>
<evidence type="ECO:0000256" key="6">
    <source>
        <dbReference type="ARBA" id="ARBA00023004"/>
    </source>
</evidence>
<dbReference type="PANTHER" id="PTHR11601:SF34">
    <property type="entry name" value="CYSTEINE DESULFURASE"/>
    <property type="match status" value="1"/>
</dbReference>
<dbReference type="PIRSF" id="PIRSF005572">
    <property type="entry name" value="NifS"/>
    <property type="match status" value="1"/>
</dbReference>
<keyword evidence="4" id="KW-0479">Metal-binding</keyword>
<name>A0ABV7WE87_9MICO</name>
<dbReference type="PANTHER" id="PTHR11601">
    <property type="entry name" value="CYSTEINE DESULFURYLASE FAMILY MEMBER"/>
    <property type="match status" value="1"/>
</dbReference>
<dbReference type="InterPro" id="IPR000192">
    <property type="entry name" value="Aminotrans_V_dom"/>
</dbReference>
<keyword evidence="5" id="KW-0663">Pyridoxal phosphate</keyword>
<dbReference type="InterPro" id="IPR015421">
    <property type="entry name" value="PyrdxlP-dep_Trfase_major"/>
</dbReference>
<keyword evidence="6" id="KW-0408">Iron</keyword>
<comment type="cofactor">
    <cofactor evidence="1">
        <name>pyridoxal 5'-phosphate</name>
        <dbReference type="ChEBI" id="CHEBI:597326"/>
    </cofactor>
</comment>
<dbReference type="InterPro" id="IPR016454">
    <property type="entry name" value="Cysteine_dSase"/>
</dbReference>
<organism evidence="10 11">
    <name type="scientific">Aquipuribacter hungaricus</name>
    <dbReference type="NCBI Taxonomy" id="545624"/>
    <lineage>
        <taxon>Bacteria</taxon>
        <taxon>Bacillati</taxon>
        <taxon>Actinomycetota</taxon>
        <taxon>Actinomycetes</taxon>
        <taxon>Micrococcales</taxon>
        <taxon>Intrasporangiaceae</taxon>
        <taxon>Aquipuribacter</taxon>
    </lineage>
</organism>
<gene>
    <name evidence="10" type="ORF">ACFOLH_07150</name>
</gene>
<keyword evidence="11" id="KW-1185">Reference proteome</keyword>
<dbReference type="Gene3D" id="3.90.1150.10">
    <property type="entry name" value="Aspartate Aminotransferase, domain 1"/>
    <property type="match status" value="1"/>
</dbReference>
<comment type="catalytic activity">
    <reaction evidence="8">
        <text>(sulfur carrier)-H + L-cysteine = (sulfur carrier)-SH + L-alanine</text>
        <dbReference type="Rhea" id="RHEA:43892"/>
        <dbReference type="Rhea" id="RHEA-COMP:14737"/>
        <dbReference type="Rhea" id="RHEA-COMP:14739"/>
        <dbReference type="ChEBI" id="CHEBI:29917"/>
        <dbReference type="ChEBI" id="CHEBI:35235"/>
        <dbReference type="ChEBI" id="CHEBI:57972"/>
        <dbReference type="ChEBI" id="CHEBI:64428"/>
        <dbReference type="EC" id="2.8.1.7"/>
    </reaction>
</comment>
<keyword evidence="7" id="KW-0411">Iron-sulfur</keyword>
<evidence type="ECO:0000256" key="2">
    <source>
        <dbReference type="ARBA" id="ARBA00006490"/>
    </source>
</evidence>
<dbReference type="Pfam" id="PF00266">
    <property type="entry name" value="Aminotran_5"/>
    <property type="match status" value="1"/>
</dbReference>
<accession>A0ABV7WE87</accession>
<dbReference type="EMBL" id="JBHRWW010000003">
    <property type="protein sequence ID" value="MFC3688115.1"/>
    <property type="molecule type" value="Genomic_DNA"/>
</dbReference>